<proteinExistence type="predicted"/>
<dbReference type="EMBL" id="OZ034817">
    <property type="protein sequence ID" value="CAL1382686.1"/>
    <property type="molecule type" value="Genomic_DNA"/>
</dbReference>
<dbReference type="Proteomes" id="UP001497516">
    <property type="component" value="Chromosome 4"/>
</dbReference>
<accession>A0AAV2E9Q0</accession>
<reference evidence="2 3" key="1">
    <citation type="submission" date="2024-04" db="EMBL/GenBank/DDBJ databases">
        <authorList>
            <person name="Fracassetti M."/>
        </authorList>
    </citation>
    <scope>NUCLEOTIDE SEQUENCE [LARGE SCALE GENOMIC DNA]</scope>
</reference>
<feature type="compositionally biased region" description="Acidic residues" evidence="1">
    <location>
        <begin position="1"/>
        <end position="10"/>
    </location>
</feature>
<evidence type="ECO:0000313" key="3">
    <source>
        <dbReference type="Proteomes" id="UP001497516"/>
    </source>
</evidence>
<evidence type="ECO:0000313" key="2">
    <source>
        <dbReference type="EMBL" id="CAL1382686.1"/>
    </source>
</evidence>
<evidence type="ECO:0000256" key="1">
    <source>
        <dbReference type="SAM" id="MobiDB-lite"/>
    </source>
</evidence>
<sequence length="88" mass="9611">MYSLSQEEETTTAKKYLTEAPEWPIGGSSRRGGGAMRLRGGCRGAAPKCGELTLRRWLASRVEKQGAGIETGEARMLGPGFNVGRRRR</sequence>
<organism evidence="2 3">
    <name type="scientific">Linum trigynum</name>
    <dbReference type="NCBI Taxonomy" id="586398"/>
    <lineage>
        <taxon>Eukaryota</taxon>
        <taxon>Viridiplantae</taxon>
        <taxon>Streptophyta</taxon>
        <taxon>Embryophyta</taxon>
        <taxon>Tracheophyta</taxon>
        <taxon>Spermatophyta</taxon>
        <taxon>Magnoliopsida</taxon>
        <taxon>eudicotyledons</taxon>
        <taxon>Gunneridae</taxon>
        <taxon>Pentapetalae</taxon>
        <taxon>rosids</taxon>
        <taxon>fabids</taxon>
        <taxon>Malpighiales</taxon>
        <taxon>Linaceae</taxon>
        <taxon>Linum</taxon>
    </lineage>
</organism>
<name>A0AAV2E9Q0_9ROSI</name>
<keyword evidence="3" id="KW-1185">Reference proteome</keyword>
<feature type="region of interest" description="Disordered" evidence="1">
    <location>
        <begin position="1"/>
        <end position="34"/>
    </location>
</feature>
<dbReference type="AlphaFoldDB" id="A0AAV2E9Q0"/>
<gene>
    <name evidence="2" type="ORF">LTRI10_LOCUS24000</name>
</gene>
<protein>
    <submittedName>
        <fullName evidence="2">Uncharacterized protein</fullName>
    </submittedName>
</protein>